<dbReference type="Gene3D" id="1.10.10.10">
    <property type="entry name" value="Winged helix-like DNA-binding domain superfamily/Winged helix DNA-binding domain"/>
    <property type="match status" value="1"/>
</dbReference>
<dbReference type="InterPro" id="IPR036390">
    <property type="entry name" value="WH_DNA-bd_sf"/>
</dbReference>
<keyword evidence="3" id="KW-0804">Transcription</keyword>
<keyword evidence="6" id="KW-1185">Reference proteome</keyword>
<proteinExistence type="predicted"/>
<evidence type="ECO:0000256" key="2">
    <source>
        <dbReference type="ARBA" id="ARBA00023125"/>
    </source>
</evidence>
<dbReference type="InterPro" id="IPR001845">
    <property type="entry name" value="HTH_ArsR_DNA-bd_dom"/>
</dbReference>
<sequence length="209" mass="24608">MQLDQLVTFYKALGDPTRIRILAILANGPLHGQALAGKLGVTPPTITHHMAKLREAGVVYERRDKNTIYFYLHEANVKRQSQAIVNVMEKAKDTSVEELFAEDTLHVQRRHQMAAEKMQVIRSFITPDGKLKQIPSQRKKKLIVFEYMVRGLEKGRKYKEPEINEYIRQFHEDYATIRREFIMNHYMYREEGIYELNPEEMWAKAEDLQ</sequence>
<dbReference type="eggNOG" id="COG3860">
    <property type="taxonomic scope" value="Bacteria"/>
</dbReference>
<dbReference type="Pfam" id="PF09860">
    <property type="entry name" value="DUF2087"/>
    <property type="match status" value="1"/>
</dbReference>
<protein>
    <submittedName>
        <fullName evidence="5">Probable transcriptional regulator</fullName>
    </submittedName>
</protein>
<dbReference type="NCBIfam" id="NF033788">
    <property type="entry name" value="HTH_metalloreg"/>
    <property type="match status" value="1"/>
</dbReference>
<evidence type="ECO:0000256" key="1">
    <source>
        <dbReference type="ARBA" id="ARBA00023015"/>
    </source>
</evidence>
<dbReference type="InterPro" id="IPR051081">
    <property type="entry name" value="HTH_MetalResp_TranReg"/>
</dbReference>
<evidence type="ECO:0000259" key="4">
    <source>
        <dbReference type="PROSITE" id="PS50987"/>
    </source>
</evidence>
<dbReference type="Proteomes" id="UP000001877">
    <property type="component" value="Chromosome"/>
</dbReference>
<organism evidence="5 6">
    <name type="scientific">Brevibacillus brevis (strain 47 / JCM 6285 / NBRC 100599)</name>
    <dbReference type="NCBI Taxonomy" id="358681"/>
    <lineage>
        <taxon>Bacteria</taxon>
        <taxon>Bacillati</taxon>
        <taxon>Bacillota</taxon>
        <taxon>Bacilli</taxon>
        <taxon>Bacillales</taxon>
        <taxon>Paenibacillaceae</taxon>
        <taxon>Brevibacillus</taxon>
    </lineage>
</organism>
<evidence type="ECO:0000313" key="6">
    <source>
        <dbReference type="Proteomes" id="UP000001877"/>
    </source>
</evidence>
<dbReference type="RefSeq" id="WP_012685101.1">
    <property type="nucleotide sequence ID" value="NC_012491.1"/>
</dbReference>
<dbReference type="PROSITE" id="PS50987">
    <property type="entry name" value="HTH_ARSR_2"/>
    <property type="match status" value="1"/>
</dbReference>
<dbReference type="PANTHER" id="PTHR33154">
    <property type="entry name" value="TRANSCRIPTIONAL REGULATOR, ARSR FAMILY"/>
    <property type="match status" value="1"/>
</dbReference>
<dbReference type="KEGG" id="bbe:BBR47_13750"/>
<dbReference type="HOGENOM" id="CLU_097806_1_1_9"/>
<dbReference type="AlphaFoldDB" id="C0Z7V9"/>
<evidence type="ECO:0000256" key="3">
    <source>
        <dbReference type="ARBA" id="ARBA00023163"/>
    </source>
</evidence>
<dbReference type="SMART" id="SM00418">
    <property type="entry name" value="HTH_ARSR"/>
    <property type="match status" value="1"/>
</dbReference>
<dbReference type="GO" id="GO:0003677">
    <property type="term" value="F:DNA binding"/>
    <property type="evidence" value="ECO:0007669"/>
    <property type="project" value="UniProtKB-KW"/>
</dbReference>
<dbReference type="GO" id="GO:0003700">
    <property type="term" value="F:DNA-binding transcription factor activity"/>
    <property type="evidence" value="ECO:0007669"/>
    <property type="project" value="InterPro"/>
</dbReference>
<dbReference type="SUPFAM" id="SSF46785">
    <property type="entry name" value="Winged helix' DNA-binding domain"/>
    <property type="match status" value="1"/>
</dbReference>
<dbReference type="PRINTS" id="PR00778">
    <property type="entry name" value="HTHARSR"/>
</dbReference>
<feature type="domain" description="HTH arsR-type" evidence="4">
    <location>
        <begin position="1"/>
        <end position="92"/>
    </location>
</feature>
<accession>C0Z7V9</accession>
<name>C0Z7V9_BREBN</name>
<dbReference type="InterPro" id="IPR036388">
    <property type="entry name" value="WH-like_DNA-bd_sf"/>
</dbReference>
<dbReference type="CDD" id="cd00090">
    <property type="entry name" value="HTH_ARSR"/>
    <property type="match status" value="1"/>
</dbReference>
<dbReference type="InterPro" id="IPR011991">
    <property type="entry name" value="ArsR-like_HTH"/>
</dbReference>
<dbReference type="Pfam" id="PF01022">
    <property type="entry name" value="HTH_5"/>
    <property type="match status" value="1"/>
</dbReference>
<gene>
    <name evidence="5" type="ordered locus">BBR47_13750</name>
</gene>
<evidence type="ECO:0000313" key="5">
    <source>
        <dbReference type="EMBL" id="BAH42352.1"/>
    </source>
</evidence>
<dbReference type="STRING" id="358681.BBR47_13750"/>
<reference evidence="5 6" key="1">
    <citation type="submission" date="2005-03" db="EMBL/GenBank/DDBJ databases">
        <title>Brevibacillus brevis strain 47, complete genome.</title>
        <authorList>
            <person name="Hosoyama A."/>
            <person name="Yamada R."/>
            <person name="Hongo Y."/>
            <person name="Terui Y."/>
            <person name="Ankai A."/>
            <person name="Masuyama W."/>
            <person name="Sekiguchi M."/>
            <person name="Takeda T."/>
            <person name="Asano K."/>
            <person name="Ohji S."/>
            <person name="Ichikawa N."/>
            <person name="Narita S."/>
            <person name="Aoki N."/>
            <person name="Miura H."/>
            <person name="Matsushita S."/>
            <person name="Sekigawa T."/>
            <person name="Yamagata H."/>
            <person name="Yoshikawa H."/>
            <person name="Udaka S."/>
            <person name="Tanikawa S."/>
            <person name="Fujita N."/>
        </authorList>
    </citation>
    <scope>NUCLEOTIDE SEQUENCE [LARGE SCALE GENOMIC DNA]</scope>
    <source>
        <strain evidence="6">47 / JCM 6285 / NBRC 100599</strain>
    </source>
</reference>
<dbReference type="InterPro" id="IPR018656">
    <property type="entry name" value="DUF2087"/>
</dbReference>
<keyword evidence="2" id="KW-0238">DNA-binding</keyword>
<dbReference type="eggNOG" id="COG0640">
    <property type="taxonomic scope" value="Bacteria"/>
</dbReference>
<dbReference type="PANTHER" id="PTHR33154:SF18">
    <property type="entry name" value="ARSENICAL RESISTANCE OPERON REPRESSOR"/>
    <property type="match status" value="1"/>
</dbReference>
<dbReference type="EMBL" id="AP008955">
    <property type="protein sequence ID" value="BAH42352.1"/>
    <property type="molecule type" value="Genomic_DNA"/>
</dbReference>
<keyword evidence="1" id="KW-0805">Transcription regulation</keyword>